<proteinExistence type="inferred from homology"/>
<accession>A0ABD5YCQ7</accession>
<comment type="similarity">
    <text evidence="2">Belongs to the CDP-alcohol phosphatidyltransferase class-I family.</text>
</comment>
<keyword evidence="5" id="KW-1185">Reference proteome</keyword>
<evidence type="ECO:0000256" key="1">
    <source>
        <dbReference type="ARBA" id="ARBA00022679"/>
    </source>
</evidence>
<feature type="transmembrane region" description="Helical" evidence="3">
    <location>
        <begin position="46"/>
        <end position="66"/>
    </location>
</feature>
<dbReference type="Proteomes" id="UP001596390">
    <property type="component" value="Unassembled WGS sequence"/>
</dbReference>
<dbReference type="EC" id="2.7.8.-" evidence="4"/>
<reference evidence="4 5" key="1">
    <citation type="journal article" date="2019" name="Int. J. Syst. Evol. Microbiol.">
        <title>The Global Catalogue of Microorganisms (GCM) 10K type strain sequencing project: providing services to taxonomists for standard genome sequencing and annotation.</title>
        <authorList>
            <consortium name="The Broad Institute Genomics Platform"/>
            <consortium name="The Broad Institute Genome Sequencing Center for Infectious Disease"/>
            <person name="Wu L."/>
            <person name="Ma J."/>
        </authorList>
    </citation>
    <scope>NUCLEOTIDE SEQUENCE [LARGE SCALE GENOMIC DNA]</scope>
    <source>
        <strain evidence="4 5">Q85</strain>
    </source>
</reference>
<evidence type="ECO:0000313" key="4">
    <source>
        <dbReference type="EMBL" id="MFC7185801.1"/>
    </source>
</evidence>
<organism evidence="4 5">
    <name type="scientific">Halorubrum yunnanense</name>
    <dbReference type="NCBI Taxonomy" id="1526162"/>
    <lineage>
        <taxon>Archaea</taxon>
        <taxon>Methanobacteriati</taxon>
        <taxon>Methanobacteriota</taxon>
        <taxon>Stenosarchaea group</taxon>
        <taxon>Halobacteria</taxon>
        <taxon>Halobacteriales</taxon>
        <taxon>Haloferacaceae</taxon>
        <taxon>Halorubrum</taxon>
    </lineage>
</organism>
<keyword evidence="3" id="KW-0472">Membrane</keyword>
<name>A0ABD5YCQ7_9EURY</name>
<sequence length="256" mass="27189">MAEADRQRSVRVGIGVGLPLVAAVALAALLLRLLPADAMGRWRLSPAVVAGVCWAGQLWYVGYGFDSGWPTDGFWRRLLGLANAVTLARGALYAAVAGFVVVPPDTGLAWGPALCYGAGVAFDNLDGTLARTVGRETEVGRRLDMAFDTFGFVAAPLVAVVWGLLPVWYLSLSAARYVFRGLVWLRRARGLPVGDLPDSDLGRYLAGVQMVFVTIALVPPVPTELVWALAPAVLAPSLAVFARDYLAVSGRLPGRS</sequence>
<dbReference type="InterPro" id="IPR043130">
    <property type="entry name" value="CDP-OH_PTrfase_TM_dom"/>
</dbReference>
<evidence type="ECO:0000256" key="3">
    <source>
        <dbReference type="SAM" id="Phobius"/>
    </source>
</evidence>
<dbReference type="InterPro" id="IPR000462">
    <property type="entry name" value="CDP-OH_P_trans"/>
</dbReference>
<feature type="transmembrane region" description="Helical" evidence="3">
    <location>
        <begin position="150"/>
        <end position="179"/>
    </location>
</feature>
<dbReference type="InterPro" id="IPR048254">
    <property type="entry name" value="CDP_ALCOHOL_P_TRANSF_CS"/>
</dbReference>
<feature type="transmembrane region" description="Helical" evidence="3">
    <location>
        <begin position="12"/>
        <end position="34"/>
    </location>
</feature>
<dbReference type="AlphaFoldDB" id="A0ABD5YCQ7"/>
<dbReference type="GO" id="GO:0016740">
    <property type="term" value="F:transferase activity"/>
    <property type="evidence" value="ECO:0007669"/>
    <property type="project" value="UniProtKB-KW"/>
</dbReference>
<dbReference type="RefSeq" id="WP_267662783.1">
    <property type="nucleotide sequence ID" value="NZ_JAODIX010000011.1"/>
</dbReference>
<keyword evidence="1 2" id="KW-0808">Transferase</keyword>
<dbReference type="EMBL" id="JBHSZZ010000011">
    <property type="protein sequence ID" value="MFC7185801.1"/>
    <property type="molecule type" value="Genomic_DNA"/>
</dbReference>
<keyword evidence="3" id="KW-0812">Transmembrane</keyword>
<comment type="caution">
    <text evidence="4">The sequence shown here is derived from an EMBL/GenBank/DDBJ whole genome shotgun (WGS) entry which is preliminary data.</text>
</comment>
<evidence type="ECO:0000313" key="5">
    <source>
        <dbReference type="Proteomes" id="UP001596390"/>
    </source>
</evidence>
<gene>
    <name evidence="4" type="ORF">ACFQMK_02620</name>
</gene>
<dbReference type="Pfam" id="PF01066">
    <property type="entry name" value="CDP-OH_P_transf"/>
    <property type="match status" value="1"/>
</dbReference>
<evidence type="ECO:0000256" key="2">
    <source>
        <dbReference type="RuleBase" id="RU003750"/>
    </source>
</evidence>
<feature type="transmembrane region" description="Helical" evidence="3">
    <location>
        <begin position="78"/>
        <end position="102"/>
    </location>
</feature>
<dbReference type="PROSITE" id="PS00379">
    <property type="entry name" value="CDP_ALCOHOL_P_TRANSF"/>
    <property type="match status" value="1"/>
</dbReference>
<protein>
    <submittedName>
        <fullName evidence="4">CDP-alcohol phosphatidyltransferase family protein</fullName>
        <ecNumber evidence="4">2.7.8.-</ecNumber>
    </submittedName>
</protein>
<keyword evidence="3" id="KW-1133">Transmembrane helix</keyword>
<dbReference type="Gene3D" id="1.20.120.1760">
    <property type="match status" value="1"/>
</dbReference>